<dbReference type="FunFam" id="2.70.130.10:FF:000014">
    <property type="entry name" value="glucosidase 2 subunit beta isoform X1"/>
    <property type="match status" value="1"/>
</dbReference>
<feature type="domain" description="EF-hand" evidence="10">
    <location>
        <begin position="212"/>
        <end position="247"/>
    </location>
</feature>
<dbReference type="OrthoDB" id="28322at2759"/>
<dbReference type="GO" id="GO:0006491">
    <property type="term" value="P:N-glycan processing"/>
    <property type="evidence" value="ECO:0007669"/>
    <property type="project" value="TreeGrafter"/>
</dbReference>
<keyword evidence="2" id="KW-0479">Metal-binding</keyword>
<keyword evidence="6" id="KW-1015">Disulfide bond</keyword>
<dbReference type="InterPro" id="IPR044865">
    <property type="entry name" value="MRH_dom"/>
</dbReference>
<dbReference type="AlphaFoldDB" id="A0A6P9DDQ8"/>
<dbReference type="RefSeq" id="XP_034290417.1">
    <property type="nucleotide sequence ID" value="XM_034434526.1"/>
</dbReference>
<feature type="signal peptide" evidence="9">
    <location>
        <begin position="1"/>
        <end position="17"/>
    </location>
</feature>
<evidence type="ECO:0000259" key="10">
    <source>
        <dbReference type="PROSITE" id="PS50222"/>
    </source>
</evidence>
<accession>A0A6P9DDQ8</accession>
<evidence type="ECO:0000256" key="4">
    <source>
        <dbReference type="ARBA" id="ARBA00022824"/>
    </source>
</evidence>
<keyword evidence="4" id="KW-0256">Endoplasmic reticulum</keyword>
<dbReference type="KEGG" id="pgut:117675640"/>
<organism evidence="12 14">
    <name type="scientific">Pantherophis guttatus</name>
    <name type="common">Corn snake</name>
    <name type="synonym">Elaphe guttata</name>
    <dbReference type="NCBI Taxonomy" id="94885"/>
    <lineage>
        <taxon>Eukaryota</taxon>
        <taxon>Metazoa</taxon>
        <taxon>Chordata</taxon>
        <taxon>Craniata</taxon>
        <taxon>Vertebrata</taxon>
        <taxon>Euteleostomi</taxon>
        <taxon>Lepidosauria</taxon>
        <taxon>Squamata</taxon>
        <taxon>Bifurcata</taxon>
        <taxon>Unidentata</taxon>
        <taxon>Episquamata</taxon>
        <taxon>Toxicofera</taxon>
        <taxon>Serpentes</taxon>
        <taxon>Colubroidea</taxon>
        <taxon>Colubridae</taxon>
        <taxon>Colubrinae</taxon>
        <taxon>Pantherophis</taxon>
    </lineage>
</organism>
<dbReference type="OMA" id="YENGQHC"/>
<dbReference type="Proteomes" id="UP001652622">
    <property type="component" value="Unplaced"/>
</dbReference>
<dbReference type="PANTHER" id="PTHR12630:SF1">
    <property type="entry name" value="GLUCOSIDASE 2 SUBUNIT BETA"/>
    <property type="match status" value="1"/>
</dbReference>
<dbReference type="SUPFAM" id="SSF47473">
    <property type="entry name" value="EF-hand"/>
    <property type="match status" value="1"/>
</dbReference>
<dbReference type="InterPro" id="IPR002048">
    <property type="entry name" value="EF_hand_dom"/>
</dbReference>
<keyword evidence="7" id="KW-0175">Coiled coil</keyword>
<evidence type="ECO:0000313" key="12">
    <source>
        <dbReference type="Proteomes" id="UP001652622"/>
    </source>
</evidence>
<keyword evidence="5" id="KW-0106">Calcium</keyword>
<dbReference type="InterPro" id="IPR018247">
    <property type="entry name" value="EF_Hand_1_Ca_BS"/>
</dbReference>
<evidence type="ECO:0000256" key="5">
    <source>
        <dbReference type="ARBA" id="ARBA00022837"/>
    </source>
</evidence>
<evidence type="ECO:0000256" key="3">
    <source>
        <dbReference type="ARBA" id="ARBA00022729"/>
    </source>
</evidence>
<dbReference type="RefSeq" id="XP_034290415.1">
    <property type="nucleotide sequence ID" value="XM_034434524.1"/>
</dbReference>
<name>A0A6P9DDQ8_PANGU</name>
<feature type="domain" description="MRH" evidence="11">
    <location>
        <begin position="417"/>
        <end position="518"/>
    </location>
</feature>
<dbReference type="PROSITE" id="PS51914">
    <property type="entry name" value="MRH"/>
    <property type="match status" value="1"/>
</dbReference>
<evidence type="ECO:0000256" key="8">
    <source>
        <dbReference type="SAM" id="MobiDB-lite"/>
    </source>
</evidence>
<evidence type="ECO:0000259" key="11">
    <source>
        <dbReference type="PROSITE" id="PS51914"/>
    </source>
</evidence>
<dbReference type="PANTHER" id="PTHR12630">
    <property type="entry name" value="N-LINKED OLIGOSACCHARIDE PROCESSING"/>
    <property type="match status" value="1"/>
</dbReference>
<dbReference type="InterPro" id="IPR036055">
    <property type="entry name" value="LDL_receptor-like_sf"/>
</dbReference>
<evidence type="ECO:0000256" key="9">
    <source>
        <dbReference type="SAM" id="SignalP"/>
    </source>
</evidence>
<dbReference type="GeneID" id="117675640"/>
<dbReference type="SUPFAM" id="SSF50911">
    <property type="entry name" value="Mannose 6-phosphate receptor domain"/>
    <property type="match status" value="1"/>
</dbReference>
<dbReference type="Pfam" id="PF13015">
    <property type="entry name" value="PRKCSH_1"/>
    <property type="match status" value="1"/>
</dbReference>
<dbReference type="RefSeq" id="XP_034290416.1">
    <property type="nucleotide sequence ID" value="XM_034434525.1"/>
</dbReference>
<feature type="chain" id="PRO_5044655209" description="Glucosidase 2 subunit beta" evidence="9">
    <location>
        <begin position="18"/>
        <end position="527"/>
    </location>
</feature>
<evidence type="ECO:0000313" key="15">
    <source>
        <dbReference type="RefSeq" id="XP_034290417.1"/>
    </source>
</evidence>
<keyword evidence="12" id="KW-1185">Reference proteome</keyword>
<feature type="coiled-coil region" evidence="7">
    <location>
        <begin position="141"/>
        <end position="182"/>
    </location>
</feature>
<protein>
    <recommendedName>
        <fullName evidence="1">Glucosidase 2 subunit beta</fullName>
    </recommendedName>
</protein>
<dbReference type="InterPro" id="IPR036607">
    <property type="entry name" value="PRKCSH"/>
</dbReference>
<feature type="compositionally biased region" description="Acidic residues" evidence="8">
    <location>
        <begin position="315"/>
        <end position="336"/>
    </location>
</feature>
<reference evidence="13 14" key="1">
    <citation type="submission" date="2025-04" db="UniProtKB">
        <authorList>
            <consortium name="RefSeq"/>
        </authorList>
    </citation>
    <scope>IDENTIFICATION</scope>
    <source>
        <tissue evidence="13 14">Blood</tissue>
    </source>
</reference>
<evidence type="ECO:0000256" key="7">
    <source>
        <dbReference type="SAM" id="Coils"/>
    </source>
</evidence>
<evidence type="ECO:0000256" key="1">
    <source>
        <dbReference type="ARBA" id="ARBA00022387"/>
    </source>
</evidence>
<dbReference type="Gene3D" id="4.10.400.10">
    <property type="entry name" value="Low-density Lipoprotein Receptor"/>
    <property type="match status" value="1"/>
</dbReference>
<keyword evidence="3 9" id="KW-0732">Signal</keyword>
<dbReference type="CTD" id="5589"/>
<dbReference type="PROSITE" id="PS50222">
    <property type="entry name" value="EF_HAND_2"/>
    <property type="match status" value="1"/>
</dbReference>
<dbReference type="PROSITE" id="PS00018">
    <property type="entry name" value="EF_HAND_1"/>
    <property type="match status" value="1"/>
</dbReference>
<dbReference type="GO" id="GO:0005509">
    <property type="term" value="F:calcium ion binding"/>
    <property type="evidence" value="ECO:0007669"/>
    <property type="project" value="InterPro"/>
</dbReference>
<evidence type="ECO:0000256" key="6">
    <source>
        <dbReference type="ARBA" id="ARBA00023157"/>
    </source>
</evidence>
<dbReference type="InterPro" id="IPR028146">
    <property type="entry name" value="PRKCSH_N"/>
</dbReference>
<sequence length="527" mass="59334">MLLLYLGLLSLSGLAYPVEVKRPRGVSLTNHHFYDESKLFTCLDGSATISFDRVNDDYCDCKDGSDEPGTAACPNGRFHCANAGYRPMYIPSSRINDGICDCCDTTDEYNSGTMCENTCREMGRKEREALKQMAEVAREGFEIKKALMEEASKKKEEKQKKLTELQEGKNSVEEQVEALRLAKEAAEKPEKEAKDIHQKAWEEKKAVEKAAQDQAKAEEAFHKLDDNTDGMISVVELQTHPELDVDGDGILSEMEAQTLLGNSLQVDRGHFQDTVWPAIKEKFKTENLAEVQPLQNTPVEEESDTQSDAQVDQLPPEEDYEEDEEDEEEADDDSLDEEMKVSSPKPSSGDKAAEEEMEKMPPYDEATQALIDAAQKAREQFEEVEKSLKEMEESIRNLEKEISFDFGPNGEFSYLYGQCYELNTNEYIYRLCPFNRVSQKPKHGGSETSLGTWGSWAGSDDNKFSIMKYEHGTGCWQGPNRSTTVKLSCGKETIITSTTEPSRCEYSMEFVTPAACHEPKDLGHDEL</sequence>
<evidence type="ECO:0000313" key="14">
    <source>
        <dbReference type="RefSeq" id="XP_034290416.1"/>
    </source>
</evidence>
<dbReference type="GO" id="GO:0017177">
    <property type="term" value="C:glucosidase II complex"/>
    <property type="evidence" value="ECO:0007669"/>
    <property type="project" value="TreeGrafter"/>
</dbReference>
<evidence type="ECO:0000313" key="13">
    <source>
        <dbReference type="RefSeq" id="XP_034290415.1"/>
    </source>
</evidence>
<dbReference type="InterPro" id="IPR009011">
    <property type="entry name" value="Man6P_isomerase_rcpt-bd_dom_sf"/>
</dbReference>
<feature type="region of interest" description="Disordered" evidence="8">
    <location>
        <begin position="287"/>
        <end position="358"/>
    </location>
</feature>
<dbReference type="GO" id="GO:0001889">
    <property type="term" value="P:liver development"/>
    <property type="evidence" value="ECO:0007669"/>
    <property type="project" value="TreeGrafter"/>
</dbReference>
<gene>
    <name evidence="13 14 15" type="primary">PRKCSH</name>
</gene>
<dbReference type="InterPro" id="IPR039794">
    <property type="entry name" value="Gtb1-like"/>
</dbReference>
<dbReference type="Pfam" id="PF12999">
    <property type="entry name" value="PRKCSH-like"/>
    <property type="match status" value="1"/>
</dbReference>
<proteinExistence type="predicted"/>
<evidence type="ECO:0000256" key="2">
    <source>
        <dbReference type="ARBA" id="ARBA00022723"/>
    </source>
</evidence>
<feature type="coiled-coil region" evidence="7">
    <location>
        <begin position="367"/>
        <end position="401"/>
    </location>
</feature>
<dbReference type="InterPro" id="IPR011992">
    <property type="entry name" value="EF-hand-dom_pair"/>
</dbReference>
<dbReference type="Gene3D" id="2.70.130.10">
    <property type="entry name" value="Mannose-6-phosphate receptor binding domain"/>
    <property type="match status" value="1"/>
</dbReference>